<dbReference type="GO" id="GO:0006103">
    <property type="term" value="P:2-oxoglutarate metabolic process"/>
    <property type="evidence" value="ECO:0007669"/>
    <property type="project" value="TreeGrafter"/>
</dbReference>
<comment type="similarity">
    <text evidence="1 10">Belongs to the class-I pyridine nucleotide-disulfide oxidoreductase family.</text>
</comment>
<keyword evidence="8 10" id="KW-0676">Redox-active center</keyword>
<dbReference type="InterPro" id="IPR006258">
    <property type="entry name" value="Lipoamide_DH"/>
</dbReference>
<dbReference type="InterPro" id="IPR012999">
    <property type="entry name" value="Pyr_OxRdtase_I_AS"/>
</dbReference>
<keyword evidence="7" id="KW-1015">Disulfide bond</keyword>
<organism evidence="13 14">
    <name type="scientific">Halobacterium bonnevillei</name>
    <dbReference type="NCBI Taxonomy" id="2692200"/>
    <lineage>
        <taxon>Archaea</taxon>
        <taxon>Methanobacteriati</taxon>
        <taxon>Methanobacteriota</taxon>
        <taxon>Stenosarchaea group</taxon>
        <taxon>Halobacteria</taxon>
        <taxon>Halobacteriales</taxon>
        <taxon>Halobacteriaceae</taxon>
        <taxon>Halobacterium</taxon>
    </lineage>
</organism>
<dbReference type="InterPro" id="IPR004099">
    <property type="entry name" value="Pyr_nucl-diS_OxRdtase_dimer"/>
</dbReference>
<accession>A0A6B0SGL6</accession>
<evidence type="ECO:0000256" key="7">
    <source>
        <dbReference type="ARBA" id="ARBA00023157"/>
    </source>
</evidence>
<evidence type="ECO:0000313" key="14">
    <source>
        <dbReference type="Proteomes" id="UP000471521"/>
    </source>
</evidence>
<dbReference type="Proteomes" id="UP000471521">
    <property type="component" value="Unassembled WGS sequence"/>
</dbReference>
<keyword evidence="6 10" id="KW-0520">NAD</keyword>
<keyword evidence="3 10" id="KW-0285">Flavoprotein</keyword>
<protein>
    <recommendedName>
        <fullName evidence="2 10">Dihydrolipoyl dehydrogenase</fullName>
        <ecNumber evidence="2 10">1.8.1.4</ecNumber>
    </recommendedName>
</protein>
<dbReference type="PROSITE" id="PS00076">
    <property type="entry name" value="PYRIDINE_REDOX_1"/>
    <property type="match status" value="1"/>
</dbReference>
<dbReference type="PIRSF" id="PIRSF000350">
    <property type="entry name" value="Mercury_reductase_MerA"/>
    <property type="match status" value="1"/>
</dbReference>
<dbReference type="EC" id="1.8.1.4" evidence="2 10"/>
<dbReference type="GO" id="GO:0004148">
    <property type="term" value="F:dihydrolipoyl dehydrogenase (NADH) activity"/>
    <property type="evidence" value="ECO:0007669"/>
    <property type="project" value="UniProtKB-EC"/>
</dbReference>
<feature type="domain" description="Pyridine nucleotide-disulphide oxidoreductase dimerisation" evidence="11">
    <location>
        <begin position="352"/>
        <end position="460"/>
    </location>
</feature>
<dbReference type="GO" id="GO:0050660">
    <property type="term" value="F:flavin adenine dinucleotide binding"/>
    <property type="evidence" value="ECO:0007669"/>
    <property type="project" value="InterPro"/>
</dbReference>
<feature type="domain" description="FAD/NAD(P)-binding" evidence="12">
    <location>
        <begin position="11"/>
        <end position="333"/>
    </location>
</feature>
<proteinExistence type="inferred from homology"/>
<sequence length="474" mass="49414">MVVGDVSTGTDLAVVGGGPGGYVAAIRAGQLGLDVTLVEMDAYGGTCLNYGCIPSKAMITATDVAHEAGHAEDMGVYADPEVDVAEMVDWKDGVVDQLTGGVEKLCKANGVNLMEGRAEFAGNDKLRVVHGGEGQGSETITYEHCVVATGSRPIEVPGFDFGDDPVLDSRQALAMDELPESIVVVGAGYIGMELSTVFAKLGVDVTVVEMLDGILPTYEDDLARPVRQRAEELGIDFHFGLAADHWEESGDGIVVAAEDEDGDVTEFDTDKVLVAVGREPVTDTLNLDAVDLEPNDDGRLETDTQARTSVENVFAIGDVAPGPMLAHKASKEGQVAAEVIAGEPAALDYQAVPAAVFTDPEIATVGLSEDDAAEEGFDPVVGKFPFNASGRALTTGHADGFVRVVADDNSGFLLGAQIVGPEASELVAELGLAIEMGATLEDVASTIHTHPTLAESTMEACEHALGHAIHTLNR</sequence>
<evidence type="ECO:0000256" key="3">
    <source>
        <dbReference type="ARBA" id="ARBA00022630"/>
    </source>
</evidence>
<dbReference type="InterPro" id="IPR036188">
    <property type="entry name" value="FAD/NAD-bd_sf"/>
</dbReference>
<dbReference type="NCBIfam" id="TIGR01350">
    <property type="entry name" value="lipoamide_DH"/>
    <property type="match status" value="1"/>
</dbReference>
<dbReference type="RefSeq" id="WP_159526263.1">
    <property type="nucleotide sequence ID" value="NZ_WUUU01000059.1"/>
</dbReference>
<evidence type="ECO:0000256" key="1">
    <source>
        <dbReference type="ARBA" id="ARBA00007532"/>
    </source>
</evidence>
<keyword evidence="4 10" id="KW-0274">FAD</keyword>
<evidence type="ECO:0000256" key="5">
    <source>
        <dbReference type="ARBA" id="ARBA00023002"/>
    </source>
</evidence>
<dbReference type="Pfam" id="PF07992">
    <property type="entry name" value="Pyr_redox_2"/>
    <property type="match status" value="1"/>
</dbReference>
<evidence type="ECO:0000256" key="9">
    <source>
        <dbReference type="ARBA" id="ARBA00049187"/>
    </source>
</evidence>
<dbReference type="Gene3D" id="3.30.390.30">
    <property type="match status" value="1"/>
</dbReference>
<dbReference type="EMBL" id="WUUU01000059">
    <property type="protein sequence ID" value="MXR20738.1"/>
    <property type="molecule type" value="Genomic_DNA"/>
</dbReference>
<dbReference type="InterPro" id="IPR050151">
    <property type="entry name" value="Class-I_Pyr_Nuc-Dis_Oxidored"/>
</dbReference>
<dbReference type="OrthoDB" id="27922at2157"/>
<dbReference type="SUPFAM" id="SSF55424">
    <property type="entry name" value="FAD/NAD-linked reductases, dimerisation (C-terminal) domain"/>
    <property type="match status" value="1"/>
</dbReference>
<name>A0A6B0SGL6_9EURY</name>
<dbReference type="PANTHER" id="PTHR22912">
    <property type="entry name" value="DISULFIDE OXIDOREDUCTASE"/>
    <property type="match status" value="1"/>
</dbReference>
<evidence type="ECO:0000256" key="8">
    <source>
        <dbReference type="ARBA" id="ARBA00023284"/>
    </source>
</evidence>
<evidence type="ECO:0000256" key="6">
    <source>
        <dbReference type="ARBA" id="ARBA00023027"/>
    </source>
</evidence>
<dbReference type="InterPro" id="IPR016156">
    <property type="entry name" value="FAD/NAD-linked_Rdtase_dimer_sf"/>
</dbReference>
<dbReference type="InterPro" id="IPR001100">
    <property type="entry name" value="Pyr_nuc-diS_OxRdtase"/>
</dbReference>
<reference evidence="13 14" key="1">
    <citation type="submission" date="2019-12" db="EMBL/GenBank/DDBJ databases">
        <title>Isolation and characterization of three novel carbon monoxide-oxidizing members of Halobacteria from salione crusts and soils.</title>
        <authorList>
            <person name="Myers M.R."/>
            <person name="King G.M."/>
        </authorList>
    </citation>
    <scope>NUCLEOTIDE SEQUENCE [LARGE SCALE GENOMIC DNA]</scope>
    <source>
        <strain evidence="13 14">PCN9</strain>
    </source>
</reference>
<dbReference type="SUPFAM" id="SSF51905">
    <property type="entry name" value="FAD/NAD(P)-binding domain"/>
    <property type="match status" value="1"/>
</dbReference>
<dbReference type="Gene3D" id="3.50.50.60">
    <property type="entry name" value="FAD/NAD(P)-binding domain"/>
    <property type="match status" value="2"/>
</dbReference>
<evidence type="ECO:0000259" key="11">
    <source>
        <dbReference type="Pfam" id="PF02852"/>
    </source>
</evidence>
<gene>
    <name evidence="13" type="primary">lpdA</name>
    <name evidence="13" type="ORF">GRX66_09005</name>
</gene>
<dbReference type="AlphaFoldDB" id="A0A6B0SGL6"/>
<comment type="cofactor">
    <cofactor evidence="10">
        <name>FAD</name>
        <dbReference type="ChEBI" id="CHEBI:57692"/>
    </cofactor>
    <text evidence="10">Binds 1 FAD per subunit.</text>
</comment>
<evidence type="ECO:0000256" key="2">
    <source>
        <dbReference type="ARBA" id="ARBA00012608"/>
    </source>
</evidence>
<dbReference type="PANTHER" id="PTHR22912:SF160">
    <property type="entry name" value="DIHYDROLIPOYL DEHYDROGENASE"/>
    <property type="match status" value="1"/>
</dbReference>
<dbReference type="FunFam" id="3.30.390.30:FF:000001">
    <property type="entry name" value="Dihydrolipoyl dehydrogenase"/>
    <property type="match status" value="1"/>
</dbReference>
<evidence type="ECO:0000313" key="13">
    <source>
        <dbReference type="EMBL" id="MXR20738.1"/>
    </source>
</evidence>
<dbReference type="PRINTS" id="PR00368">
    <property type="entry name" value="FADPNR"/>
</dbReference>
<comment type="miscellaneous">
    <text evidence="10">The active site is a redox-active disulfide bond.</text>
</comment>
<evidence type="ECO:0000259" key="12">
    <source>
        <dbReference type="Pfam" id="PF07992"/>
    </source>
</evidence>
<dbReference type="Pfam" id="PF02852">
    <property type="entry name" value="Pyr_redox_dim"/>
    <property type="match status" value="1"/>
</dbReference>
<evidence type="ECO:0000256" key="10">
    <source>
        <dbReference type="RuleBase" id="RU003692"/>
    </source>
</evidence>
<keyword evidence="14" id="KW-1185">Reference proteome</keyword>
<dbReference type="PRINTS" id="PR00411">
    <property type="entry name" value="PNDRDTASEI"/>
</dbReference>
<comment type="caution">
    <text evidence="13">The sequence shown here is derived from an EMBL/GenBank/DDBJ whole genome shotgun (WGS) entry which is preliminary data.</text>
</comment>
<evidence type="ECO:0000256" key="4">
    <source>
        <dbReference type="ARBA" id="ARBA00022827"/>
    </source>
</evidence>
<keyword evidence="5 10" id="KW-0560">Oxidoreductase</keyword>
<comment type="catalytic activity">
    <reaction evidence="9 10">
        <text>N(6)-[(R)-dihydrolipoyl]-L-lysyl-[protein] + NAD(+) = N(6)-[(R)-lipoyl]-L-lysyl-[protein] + NADH + H(+)</text>
        <dbReference type="Rhea" id="RHEA:15045"/>
        <dbReference type="Rhea" id="RHEA-COMP:10474"/>
        <dbReference type="Rhea" id="RHEA-COMP:10475"/>
        <dbReference type="ChEBI" id="CHEBI:15378"/>
        <dbReference type="ChEBI" id="CHEBI:57540"/>
        <dbReference type="ChEBI" id="CHEBI:57945"/>
        <dbReference type="ChEBI" id="CHEBI:83099"/>
        <dbReference type="ChEBI" id="CHEBI:83100"/>
        <dbReference type="EC" id="1.8.1.4"/>
    </reaction>
</comment>
<dbReference type="InterPro" id="IPR023753">
    <property type="entry name" value="FAD/NAD-binding_dom"/>
</dbReference>